<evidence type="ECO:0000256" key="3">
    <source>
        <dbReference type="PROSITE-ProRule" id="PRU00221"/>
    </source>
</evidence>
<dbReference type="InterPro" id="IPR013320">
    <property type="entry name" value="ConA-like_dom_sf"/>
</dbReference>
<feature type="repeat" description="WD" evidence="3">
    <location>
        <begin position="525"/>
        <end position="557"/>
    </location>
</feature>
<evidence type="ECO:0000313" key="5">
    <source>
        <dbReference type="EMBL" id="OKH32367.1"/>
    </source>
</evidence>
<dbReference type="PROSITE" id="PS50294">
    <property type="entry name" value="WD_REPEATS_REGION"/>
    <property type="match status" value="3"/>
</dbReference>
<dbReference type="SUPFAM" id="SSF49899">
    <property type="entry name" value="Concanavalin A-like lectins/glucanases"/>
    <property type="match status" value="2"/>
</dbReference>
<dbReference type="InterPro" id="IPR015943">
    <property type="entry name" value="WD40/YVTN_repeat-like_dom_sf"/>
</dbReference>
<dbReference type="InterPro" id="IPR009003">
    <property type="entry name" value="Peptidase_S1_PA"/>
</dbReference>
<feature type="repeat" description="WD" evidence="3">
    <location>
        <begin position="653"/>
        <end position="687"/>
    </location>
</feature>
<dbReference type="Pfam" id="PF00400">
    <property type="entry name" value="WD40"/>
    <property type="match status" value="3"/>
</dbReference>
<dbReference type="CDD" id="cd00200">
    <property type="entry name" value="WD40"/>
    <property type="match status" value="1"/>
</dbReference>
<dbReference type="Pfam" id="PF13385">
    <property type="entry name" value="Laminin_G_3"/>
    <property type="match status" value="2"/>
</dbReference>
<protein>
    <submittedName>
        <fullName evidence="5">Uncharacterized protein</fullName>
    </submittedName>
</protein>
<feature type="repeat" description="WD" evidence="3">
    <location>
        <begin position="476"/>
        <end position="517"/>
    </location>
</feature>
<reference evidence="5 6" key="1">
    <citation type="submission" date="2016-11" db="EMBL/GenBank/DDBJ databases">
        <title>Draft Genome Sequences of Nine Cyanobacterial Strains from Diverse Habitats.</title>
        <authorList>
            <person name="Zhu T."/>
            <person name="Hou S."/>
            <person name="Lu X."/>
            <person name="Hess W.R."/>
        </authorList>
    </citation>
    <scope>NUCLEOTIDE SEQUENCE [LARGE SCALE GENOMIC DNA]</scope>
    <source>
        <strain evidence="5 6">IAM M-71</strain>
    </source>
</reference>
<evidence type="ECO:0000256" key="1">
    <source>
        <dbReference type="ARBA" id="ARBA00022574"/>
    </source>
</evidence>
<keyword evidence="4" id="KW-0175">Coiled coil</keyword>
<comment type="caution">
    <text evidence="5">The sequence shown here is derived from an EMBL/GenBank/DDBJ whole genome shotgun (WGS) entry which is preliminary data.</text>
</comment>
<dbReference type="OrthoDB" id="9770276at2"/>
<evidence type="ECO:0000256" key="2">
    <source>
        <dbReference type="ARBA" id="ARBA00022737"/>
    </source>
</evidence>
<dbReference type="EMBL" id="MRCE01000040">
    <property type="protein sequence ID" value="OKH32367.1"/>
    <property type="molecule type" value="Genomic_DNA"/>
</dbReference>
<evidence type="ECO:0000256" key="4">
    <source>
        <dbReference type="SAM" id="Coils"/>
    </source>
</evidence>
<feature type="repeat" description="WD" evidence="3">
    <location>
        <begin position="558"/>
        <end position="599"/>
    </location>
</feature>
<dbReference type="Gene3D" id="2.40.10.10">
    <property type="entry name" value="Trypsin-like serine proteases"/>
    <property type="match status" value="2"/>
</dbReference>
<gene>
    <name evidence="5" type="ORF">NIES2119_26390</name>
</gene>
<dbReference type="AlphaFoldDB" id="A0A1U7I7P3"/>
<keyword evidence="2" id="KW-0677">Repeat</keyword>
<sequence>MLSSVKKVPLNVVIDLPDFLPSSFLQAGVQPSNAVCRIAVYLSHKNFEEILQLLKEKYKEIENIIQDLDSRNEINAIFSIPDSISYEIFNTQSKLNFLEAIKILEKPENIEKLVRLNPIPIGTGFLVGATHILTNNHVIYSADMAVRCVAVFNYVEDALRNDLTIEYEFDAPSLIPEYDLDYTLIKLKHTNFKKPAGYEFGWINLIENDENILPGLESERVRKLREEFPEQKLKYFIDEKGDIPGDRVVIVQYPRGKAKTIVLSDNRVTKLFHNVLQYRADTDYGSSGSPVFNTKWELVALANQIVSKDDTSNLSSQKNNTQHKQKNFHQSGSISFPIEARAGQGIRICRIIEDLKKKSFNNPKLRSFIEDFVVTAEQINNPPLPCGLEFDGVSDYVALDGEIALASCATDPFYPDANGTIKLWNRSGVEIKTFPHDKVENLKFSHDGKVLASFGLTTDSLKLWKVEDGTLLKTLLEFEPEGITSVSFSPDSQILVSSTFLGTIKFWSVEDGTLLKTIEMEDYSTVSFIYDSKTLASANRNGIIKLWKLDESSLINTLTGNSSEIKSIILSPDGKILASANQDGTIKLWTIDAPTPFNTITGHSGSVLSIKFSPDGETLISAGEDYIVNIWSLDGRLISTVKLNDFGNKKFFIKSVYFSPSGKTLASINDGGIVKLWRIKDGTILRSFRHTVPSVNKDSILYSYFADVSFNPKFNQDLNIDDEENFGGSKAITIEAWINPLDGGGTIVSSVPGISQRESQSFSLSVKTRGRNLEKGKGTINFQVPLSNGETAWSVYVDINKFIHVAAVYDGSAIDGKQKIAIYIDGQKQEIYERQSSTSTSTNHNPVFPLIALVGASPEKYDLEQSFNNFFKGFIAEVRQWKVPRTEAQIKENMRRRLRGDEEGLVGYWRLEEGESDRVYNLASNGTALNNRYGIICGTKKWFRASQPPSLDLPFGTKFNEENDYIDCGKSNLDTPDAITVEAWVKHKFGNCLIVSRYSQEEGGYFLSWHNGKIRVKLQGKSISESTEIVTKDNAPTDYVWHHVAFTWDKNSQEVSIYIDGRQQNTVMIEGRYKTIFFEQQYKNIGLFTGSLDGLTSNLYIGRRETLETYANIAIAQVRLWNQARSQDQIKADMNRRIEYRLLNGDNQGLEGLIGYWRLDDGSQEQKVSSLNCKTSQSN</sequence>
<feature type="coiled-coil region" evidence="4">
    <location>
        <begin position="44"/>
        <end position="71"/>
    </location>
</feature>
<dbReference type="InterPro" id="IPR050349">
    <property type="entry name" value="WD_LIS1/nudF_dynein_reg"/>
</dbReference>
<dbReference type="Pfam" id="PF13365">
    <property type="entry name" value="Trypsin_2"/>
    <property type="match status" value="1"/>
</dbReference>
<dbReference type="InterPro" id="IPR036322">
    <property type="entry name" value="WD40_repeat_dom_sf"/>
</dbReference>
<dbReference type="RefSeq" id="WP_073596471.1">
    <property type="nucleotide sequence ID" value="NZ_MRCE01000040.1"/>
</dbReference>
<dbReference type="SUPFAM" id="SSF50494">
    <property type="entry name" value="Trypsin-like serine proteases"/>
    <property type="match status" value="1"/>
</dbReference>
<dbReference type="PROSITE" id="PS50082">
    <property type="entry name" value="WD_REPEATS_2"/>
    <property type="match status" value="5"/>
</dbReference>
<dbReference type="Proteomes" id="UP000185860">
    <property type="component" value="Unassembled WGS sequence"/>
</dbReference>
<dbReference type="PANTHER" id="PTHR44129">
    <property type="entry name" value="WD REPEAT-CONTAINING PROTEIN POP1"/>
    <property type="match status" value="1"/>
</dbReference>
<dbReference type="STRING" id="454136.NIES2119_26390"/>
<proteinExistence type="predicted"/>
<keyword evidence="1 3" id="KW-0853">WD repeat</keyword>
<dbReference type="InterPro" id="IPR043504">
    <property type="entry name" value="Peptidase_S1_PA_chymotrypsin"/>
</dbReference>
<dbReference type="Gene3D" id="2.130.10.10">
    <property type="entry name" value="YVTN repeat-like/Quinoprotein amine dehydrogenase"/>
    <property type="match status" value="2"/>
</dbReference>
<evidence type="ECO:0000313" key="6">
    <source>
        <dbReference type="Proteomes" id="UP000185860"/>
    </source>
</evidence>
<dbReference type="InterPro" id="IPR001680">
    <property type="entry name" value="WD40_rpt"/>
</dbReference>
<dbReference type="SUPFAM" id="SSF50978">
    <property type="entry name" value="WD40 repeat-like"/>
    <property type="match status" value="1"/>
</dbReference>
<name>A0A1U7I7P3_9CYAN</name>
<accession>A0A1U7I7P3</accession>
<feature type="repeat" description="WD" evidence="3">
    <location>
        <begin position="600"/>
        <end position="634"/>
    </location>
</feature>
<dbReference type="SMART" id="SM00320">
    <property type="entry name" value="WD40"/>
    <property type="match status" value="6"/>
</dbReference>
<dbReference type="Gene3D" id="2.60.120.200">
    <property type="match status" value="2"/>
</dbReference>
<organism evidence="5 6">
    <name type="scientific">[Phormidium ambiguum] IAM M-71</name>
    <dbReference type="NCBI Taxonomy" id="454136"/>
    <lineage>
        <taxon>Bacteria</taxon>
        <taxon>Bacillati</taxon>
        <taxon>Cyanobacteriota</taxon>
        <taxon>Cyanophyceae</taxon>
        <taxon>Oscillatoriophycideae</taxon>
        <taxon>Aerosakkonematales</taxon>
        <taxon>Aerosakkonemataceae</taxon>
        <taxon>Floridanema</taxon>
    </lineage>
</organism>